<keyword evidence="1" id="KW-0963">Cytoplasm</keyword>
<reference evidence="3 4" key="1">
    <citation type="submission" date="2016-02" db="EMBL/GenBank/DDBJ databases">
        <title>Anaerosporomusa subterraneum gen. nov., sp. nov., a spore-forming obligate anaerobe isolated from saprolite.</title>
        <authorList>
            <person name="Choi J.K."/>
            <person name="Shah M."/>
            <person name="Yee N."/>
        </authorList>
    </citation>
    <scope>NUCLEOTIDE SEQUENCE [LARGE SCALE GENOMIC DNA]</scope>
    <source>
        <strain evidence="3 4">RU4</strain>
    </source>
</reference>
<feature type="domain" description="PhoU" evidence="2">
    <location>
        <begin position="122"/>
        <end position="205"/>
    </location>
</feature>
<dbReference type="InterPro" id="IPR028366">
    <property type="entry name" value="PhoU"/>
</dbReference>
<dbReference type="SUPFAM" id="SSF109755">
    <property type="entry name" value="PhoU-like"/>
    <property type="match status" value="1"/>
</dbReference>
<dbReference type="PANTHER" id="PTHR42930:SF3">
    <property type="entry name" value="PHOSPHATE-SPECIFIC TRANSPORT SYSTEM ACCESSORY PROTEIN PHOU"/>
    <property type="match status" value="1"/>
</dbReference>
<name>A0A154BPW7_ANASB</name>
<comment type="function">
    <text evidence="1">Plays a role in the regulation of phosphate uptake.</text>
</comment>
<evidence type="ECO:0000313" key="3">
    <source>
        <dbReference type="EMBL" id="KYZ75951.1"/>
    </source>
</evidence>
<dbReference type="InterPro" id="IPR026022">
    <property type="entry name" value="PhoU_dom"/>
</dbReference>
<accession>A0A154BPW7</accession>
<dbReference type="PANTHER" id="PTHR42930">
    <property type="entry name" value="PHOSPHATE-SPECIFIC TRANSPORT SYSTEM ACCESSORY PROTEIN PHOU"/>
    <property type="match status" value="1"/>
</dbReference>
<dbReference type="OrthoDB" id="9814256at2"/>
<comment type="similarity">
    <text evidence="1">Belongs to the PhoU family.</text>
</comment>
<dbReference type="GO" id="GO:0006817">
    <property type="term" value="P:phosphate ion transport"/>
    <property type="evidence" value="ECO:0007669"/>
    <property type="project" value="UniProtKB-KW"/>
</dbReference>
<dbReference type="RefSeq" id="WP_066240538.1">
    <property type="nucleotide sequence ID" value="NZ_LSGP01000017.1"/>
</dbReference>
<comment type="subcellular location">
    <subcellularLocation>
        <location evidence="1">Cytoplasm</location>
    </subcellularLocation>
</comment>
<evidence type="ECO:0000256" key="1">
    <source>
        <dbReference type="PIRNR" id="PIRNR003107"/>
    </source>
</evidence>
<dbReference type="PIRSF" id="PIRSF003107">
    <property type="entry name" value="PhoU"/>
    <property type="match status" value="1"/>
</dbReference>
<protein>
    <recommendedName>
        <fullName evidence="1">Phosphate-specific transport system accessory protein PhoU</fullName>
    </recommendedName>
</protein>
<dbReference type="GO" id="GO:0005737">
    <property type="term" value="C:cytoplasm"/>
    <property type="evidence" value="ECO:0007669"/>
    <property type="project" value="UniProtKB-SubCell"/>
</dbReference>
<dbReference type="Pfam" id="PF01895">
    <property type="entry name" value="PhoU"/>
    <property type="match status" value="2"/>
</dbReference>
<evidence type="ECO:0000259" key="2">
    <source>
        <dbReference type="Pfam" id="PF01895"/>
    </source>
</evidence>
<dbReference type="GO" id="GO:0030643">
    <property type="term" value="P:intracellular phosphate ion homeostasis"/>
    <property type="evidence" value="ECO:0007669"/>
    <property type="project" value="InterPro"/>
</dbReference>
<evidence type="ECO:0000313" key="4">
    <source>
        <dbReference type="Proteomes" id="UP000076268"/>
    </source>
</evidence>
<organism evidence="3 4">
    <name type="scientific">Anaerosporomusa subterranea</name>
    <dbReference type="NCBI Taxonomy" id="1794912"/>
    <lineage>
        <taxon>Bacteria</taxon>
        <taxon>Bacillati</taxon>
        <taxon>Bacillota</taxon>
        <taxon>Negativicutes</taxon>
        <taxon>Acetonemataceae</taxon>
        <taxon>Anaerosporomusa</taxon>
    </lineage>
</organism>
<dbReference type="GO" id="GO:0045936">
    <property type="term" value="P:negative regulation of phosphate metabolic process"/>
    <property type="evidence" value="ECO:0007669"/>
    <property type="project" value="InterPro"/>
</dbReference>
<comment type="subunit">
    <text evidence="1">Homodimer.</text>
</comment>
<keyword evidence="4" id="KW-1185">Reference proteome</keyword>
<dbReference type="EMBL" id="LSGP01000017">
    <property type="protein sequence ID" value="KYZ75951.1"/>
    <property type="molecule type" value="Genomic_DNA"/>
</dbReference>
<dbReference type="Proteomes" id="UP000076268">
    <property type="component" value="Unassembled WGS sequence"/>
</dbReference>
<feature type="domain" description="PhoU" evidence="2">
    <location>
        <begin position="13"/>
        <end position="101"/>
    </location>
</feature>
<dbReference type="NCBIfam" id="TIGR02135">
    <property type="entry name" value="phoU_full"/>
    <property type="match status" value="1"/>
</dbReference>
<comment type="caution">
    <text evidence="3">The sequence shown here is derived from an EMBL/GenBank/DDBJ whole genome shotgun (WGS) entry which is preliminary data.</text>
</comment>
<dbReference type="Gene3D" id="1.20.58.220">
    <property type="entry name" value="Phosphate transport system protein phou homolog 2, domain 2"/>
    <property type="match status" value="1"/>
</dbReference>
<sequence>MHDPSFTWVHQAILRMGEKTTKAVEKATDALVKEDITLAAEARDIEKTVDAMYYVINERCLDLLSEQQRSREEVNFLAASQKIANELERICDYANQIAKLVQRKFTRQATEPTSSLADVVGTMRRETVGMLQAAISAYQSLDAEAASKIDASDCLVDQCNRQVFRDILCILSINPWAQELVLDYHIAVRYIERMADRATNIAELVYYIASGKPFKVKPLPEGLFDD</sequence>
<dbReference type="AlphaFoldDB" id="A0A154BPW7"/>
<dbReference type="STRING" id="1794912.AXX12_05780"/>
<proteinExistence type="inferred from homology"/>
<keyword evidence="1" id="KW-0813">Transport</keyword>
<keyword evidence="1" id="KW-0592">Phosphate transport</keyword>
<gene>
    <name evidence="3" type="ORF">AXX12_05780</name>
</gene>
<dbReference type="InterPro" id="IPR038078">
    <property type="entry name" value="PhoU-like_sf"/>
</dbReference>